<dbReference type="Proteomes" id="UP000005741">
    <property type="component" value="Chromosome"/>
</dbReference>
<evidence type="ECO:0000313" key="1">
    <source>
        <dbReference type="EMBL" id="EHQ35630.1"/>
    </source>
</evidence>
<dbReference type="AlphaFoldDB" id="H1Z3N1"/>
<evidence type="ECO:0000313" key="2">
    <source>
        <dbReference type="Proteomes" id="UP000005741"/>
    </source>
</evidence>
<protein>
    <submittedName>
        <fullName evidence="1">Uncharacterized protein</fullName>
    </submittedName>
</protein>
<dbReference type="HOGENOM" id="CLU_2504965_0_0_2"/>
<sequence length="85" mass="10068">MTYWFDPQIKDVIGYISPNGLKVAFICPYKAIRRDIDLEDIRGGQYRYRRQNISHLSVNFVEFKTDKFPVDELARLQNERIKGSL</sequence>
<dbReference type="EMBL" id="CM001436">
    <property type="protein sequence ID" value="EHQ35630.1"/>
    <property type="molecule type" value="Genomic_DNA"/>
</dbReference>
<dbReference type="RefSeq" id="WP_004077385.1">
    <property type="nucleotide sequence ID" value="NZ_CM001436.1"/>
</dbReference>
<accession>H1Z3N1</accession>
<organism evidence="1 2">
    <name type="scientific">Methanoplanus limicola DSM 2279</name>
    <dbReference type="NCBI Taxonomy" id="937775"/>
    <lineage>
        <taxon>Archaea</taxon>
        <taxon>Methanobacteriati</taxon>
        <taxon>Methanobacteriota</taxon>
        <taxon>Stenosarchaea group</taxon>
        <taxon>Methanomicrobia</taxon>
        <taxon>Methanomicrobiales</taxon>
        <taxon>Methanomicrobiaceae</taxon>
        <taxon>Methanoplanus</taxon>
    </lineage>
</organism>
<name>H1Z3N1_9EURY</name>
<reference evidence="1 2" key="1">
    <citation type="submission" date="2011-10" db="EMBL/GenBank/DDBJ databases">
        <title>The Improved High-Quality Draft genome of Methanoplanus limicola DSM 2279.</title>
        <authorList>
            <consortium name="US DOE Joint Genome Institute (JGI-PGF)"/>
            <person name="Lucas S."/>
            <person name="Copeland A."/>
            <person name="Lapidus A."/>
            <person name="Glavina del Rio T."/>
            <person name="Dalin E."/>
            <person name="Tice H."/>
            <person name="Bruce D."/>
            <person name="Goodwin L."/>
            <person name="Pitluck S."/>
            <person name="Peters L."/>
            <person name="Mikhailova N."/>
            <person name="Lu M."/>
            <person name="Kyrpides N."/>
            <person name="Mavromatis K."/>
            <person name="Ivanova N."/>
            <person name="Markowitz V."/>
            <person name="Cheng J.-F."/>
            <person name="Hugenholtz P."/>
            <person name="Woyke T."/>
            <person name="Wu D."/>
            <person name="Wirth R."/>
            <person name="Brambilla E.-M."/>
            <person name="Klenk H.-P."/>
            <person name="Eisen J.A."/>
        </authorList>
    </citation>
    <scope>NUCLEOTIDE SEQUENCE [LARGE SCALE GENOMIC DNA]</scope>
    <source>
        <strain evidence="1 2">DSM 2279</strain>
    </source>
</reference>
<keyword evidence="2" id="KW-1185">Reference proteome</keyword>
<proteinExistence type="predicted"/>
<dbReference type="STRING" id="937775.Metlim_1529"/>
<gene>
    <name evidence="1" type="ORF">Metlim_1529</name>
</gene>
<dbReference type="InParanoid" id="H1Z3N1"/>